<dbReference type="NCBIfam" id="NF011704">
    <property type="entry name" value="PRK15124.1"/>
    <property type="match status" value="1"/>
</dbReference>
<feature type="active site" description="Proton acceptor" evidence="2">
    <location>
        <position position="125"/>
    </location>
</feature>
<comment type="catalytic activity">
    <reaction evidence="2">
        <text>a 3'-end 2',3'-cyclophospho-ribonucleotide-RNA + H2O = a 3'-end 2'-phospho-ribonucleotide-RNA + H(+)</text>
        <dbReference type="Rhea" id="RHEA:11828"/>
        <dbReference type="Rhea" id="RHEA-COMP:10464"/>
        <dbReference type="Rhea" id="RHEA-COMP:17353"/>
        <dbReference type="ChEBI" id="CHEBI:15377"/>
        <dbReference type="ChEBI" id="CHEBI:15378"/>
        <dbReference type="ChEBI" id="CHEBI:83064"/>
        <dbReference type="ChEBI" id="CHEBI:173113"/>
        <dbReference type="EC" id="3.1.4.58"/>
    </reaction>
</comment>
<dbReference type="HAMAP" id="MF_01940">
    <property type="entry name" value="RNA_CPDase"/>
    <property type="match status" value="1"/>
</dbReference>
<dbReference type="Proteomes" id="UP000305202">
    <property type="component" value="Unassembled WGS sequence"/>
</dbReference>
<dbReference type="NCBIfam" id="TIGR02258">
    <property type="entry name" value="2_5_ligase"/>
    <property type="match status" value="1"/>
</dbReference>
<evidence type="ECO:0000313" key="3">
    <source>
        <dbReference type="EMBL" id="TKI08803.1"/>
    </source>
</evidence>
<dbReference type="InterPro" id="IPR009097">
    <property type="entry name" value="Cyclic_Pdiesterase"/>
</dbReference>
<dbReference type="PANTHER" id="PTHR35561">
    <property type="entry name" value="RNA 2',3'-CYCLIC PHOSPHODIESTERASE"/>
    <property type="match status" value="1"/>
</dbReference>
<accession>A0ABY2SRT4</accession>
<comment type="function">
    <text evidence="2">Hydrolyzes RNA 2',3'-cyclic phosphodiester to an RNA 2'-phosphomonoester.</text>
</comment>
<gene>
    <name evidence="3" type="primary">thpR</name>
    <name evidence="3" type="ORF">FCN80_01765</name>
</gene>
<dbReference type="EC" id="3.1.4.58" evidence="2"/>
<keyword evidence="1 2" id="KW-0378">Hydrolase</keyword>
<proteinExistence type="inferred from homology"/>
<evidence type="ECO:0000256" key="1">
    <source>
        <dbReference type="ARBA" id="ARBA00022801"/>
    </source>
</evidence>
<feature type="active site" description="Proton donor" evidence="2">
    <location>
        <position position="43"/>
    </location>
</feature>
<dbReference type="EMBL" id="SZPQ01000001">
    <property type="protein sequence ID" value="TKI08803.1"/>
    <property type="molecule type" value="Genomic_DNA"/>
</dbReference>
<dbReference type="InterPro" id="IPR004175">
    <property type="entry name" value="RNA_CPDase"/>
</dbReference>
<comment type="caution">
    <text evidence="3">The sequence shown here is derived from an EMBL/GenBank/DDBJ whole genome shotgun (WGS) entry which is preliminary data.</text>
</comment>
<name>A0ABY2SRT4_9HYPH</name>
<feature type="short sequence motif" description="HXTX 2" evidence="2">
    <location>
        <begin position="125"/>
        <end position="128"/>
    </location>
</feature>
<feature type="short sequence motif" description="HXTX 1" evidence="2">
    <location>
        <begin position="43"/>
        <end position="46"/>
    </location>
</feature>
<evidence type="ECO:0000256" key="2">
    <source>
        <dbReference type="HAMAP-Rule" id="MF_01940"/>
    </source>
</evidence>
<dbReference type="PANTHER" id="PTHR35561:SF1">
    <property type="entry name" value="RNA 2',3'-CYCLIC PHOSPHODIESTERASE"/>
    <property type="match status" value="1"/>
</dbReference>
<dbReference type="Gene3D" id="3.90.1140.10">
    <property type="entry name" value="Cyclic phosphodiesterase"/>
    <property type="match status" value="1"/>
</dbReference>
<keyword evidence="4" id="KW-1185">Reference proteome</keyword>
<protein>
    <recommendedName>
        <fullName evidence="2">RNA 2',3'-cyclic phosphodiesterase</fullName>
        <shortName evidence="2">RNA 2',3'-CPDase</shortName>
        <ecNumber evidence="2">3.1.4.58</ecNumber>
    </recommendedName>
</protein>
<dbReference type="RefSeq" id="WP_136988164.1">
    <property type="nucleotide sequence ID" value="NZ_SZPQ01000001.1"/>
</dbReference>
<dbReference type="SUPFAM" id="SSF55144">
    <property type="entry name" value="LigT-like"/>
    <property type="match status" value="1"/>
</dbReference>
<sequence length="178" mass="20021">MTATRRLFFAIALPDDLRRRIVAWRAGHFPPDVGRPVAAENLHLTLAFLGEVAAGKEQALRAAAGRLRQPGFDITLDDCGHWPRPGVVWLGLRRPPAGLVRLAQWLRDRAARNGCYQSPTPFHPHITLWRQAFSTIALPPAGPGWRTEAHTFHLYQSVYVNGRHRYLALESWPLTPDA</sequence>
<evidence type="ECO:0000313" key="4">
    <source>
        <dbReference type="Proteomes" id="UP000305202"/>
    </source>
</evidence>
<comment type="similarity">
    <text evidence="2">Belongs to the 2H phosphoesterase superfamily. ThpR family.</text>
</comment>
<organism evidence="3 4">
    <name type="scientific">Martelella alba</name>
    <dbReference type="NCBI Taxonomy" id="2590451"/>
    <lineage>
        <taxon>Bacteria</taxon>
        <taxon>Pseudomonadati</taxon>
        <taxon>Pseudomonadota</taxon>
        <taxon>Alphaproteobacteria</taxon>
        <taxon>Hyphomicrobiales</taxon>
        <taxon>Aurantimonadaceae</taxon>
        <taxon>Martelella</taxon>
    </lineage>
</organism>
<dbReference type="Pfam" id="PF13563">
    <property type="entry name" value="2_5_RNA_ligase2"/>
    <property type="match status" value="1"/>
</dbReference>
<reference evidence="3 4" key="1">
    <citation type="submission" date="2019-04" db="EMBL/GenBank/DDBJ databases">
        <authorList>
            <person name="Li M."/>
            <person name="Gao C."/>
        </authorList>
    </citation>
    <scope>NUCLEOTIDE SEQUENCE [LARGE SCALE GENOMIC DNA]</scope>
    <source>
        <strain evidence="3 4">BGMRC 2031</strain>
    </source>
</reference>